<evidence type="ECO:0000313" key="3">
    <source>
        <dbReference type="Proteomes" id="UP000193719"/>
    </source>
</evidence>
<gene>
    <name evidence="2" type="ORF">BCR36DRAFT_373110</name>
</gene>
<feature type="region of interest" description="Disordered" evidence="1">
    <location>
        <begin position="482"/>
        <end position="503"/>
    </location>
</feature>
<evidence type="ECO:0000313" key="2">
    <source>
        <dbReference type="EMBL" id="ORX44636.1"/>
    </source>
</evidence>
<feature type="compositionally biased region" description="Polar residues" evidence="1">
    <location>
        <begin position="385"/>
        <end position="395"/>
    </location>
</feature>
<feature type="compositionally biased region" description="Acidic residues" evidence="1">
    <location>
        <begin position="490"/>
        <end position="503"/>
    </location>
</feature>
<dbReference type="Proteomes" id="UP000193719">
    <property type="component" value="Unassembled WGS sequence"/>
</dbReference>
<sequence length="614" mass="69721">MTNDKNIISKLTKGLKLKINKKKKSNWKTLNSNEYLLSTPTPTHEEHMLFSDTEVELYQAKANIEANRSFTFNNNSNENNIDTKNVLNNTFSVNVNVIGRSKTYNSSSSYTYNNRPTIGPNIQNKYTPNSTTESRKNSFQTIYSPQNNNLTQSGMNHCSSFSNNSTPYTSAPNSPISIDSSDTYVNEIKANFNNPFLKNNAINNIKPKTNAFLSVSTTNMDPALSHSLISPIEFDVAGKEIKTSEDTTTTAPQNISTGQINTNEQVPRNKSVKRTKPLITFDTPPVVSPITAETDSDEYIRGRKRSGKKHKKYTKKRSSNLTLKTNNLKDMTKNMTFSEPTSAIVARANSRLNSPNSISNEEDDDVPLGIIQYKCISSILKETGPTNISSLQSNTKKTKSHSKDNYGYMSPPHESYLEKYKKEKRKKKYHKKSNNYLKNKLSLHKVPSHLKNTLKRKDLPPPSPPQIASHKTLFFGNYFNSESSSSNNDIDSDTDTDTNDENEDDYFNANSYFHQYREEDNISPKQTAIEIDEVVYGSGTTPISINYANSNMNADLKMSSHLKSDFDNPNPYMNLEDVFNSQLNTNMYNPFEYHHYRLRNANSFLYDEHGYKTY</sequence>
<reference evidence="2 3" key="1">
    <citation type="submission" date="2016-08" db="EMBL/GenBank/DDBJ databases">
        <title>Genomes of anaerobic fungi encode conserved fungal cellulosomes for biomass hydrolysis.</title>
        <authorList>
            <consortium name="DOE Joint Genome Institute"/>
            <person name="Haitjema C.H."/>
            <person name="Gilmore S.P."/>
            <person name="Henske J.K."/>
            <person name="Solomon K.V."/>
            <person name="De Groot R."/>
            <person name="Kuo A."/>
            <person name="Mondo S.J."/>
            <person name="Salamov A.A."/>
            <person name="Labutti K."/>
            <person name="Zhao Z."/>
            <person name="Chiniquy J."/>
            <person name="Barry K."/>
            <person name="Brewer H.M."/>
            <person name="Purvine S.O."/>
            <person name="Wright A.T."/>
            <person name="Boxma B."/>
            <person name="Van Alen T."/>
            <person name="Hackstein J.H."/>
            <person name="Baker S.E."/>
            <person name="Grigoriev I.V."/>
            <person name="O'Malley M.A."/>
        </authorList>
    </citation>
    <scope>NUCLEOTIDE SEQUENCE [LARGE SCALE GENOMIC DNA]</scope>
    <source>
        <strain evidence="3">finn</strain>
    </source>
</reference>
<feature type="compositionally biased region" description="Polar residues" evidence="1">
    <location>
        <begin position="120"/>
        <end position="137"/>
    </location>
</feature>
<evidence type="ECO:0000256" key="1">
    <source>
        <dbReference type="SAM" id="MobiDB-lite"/>
    </source>
</evidence>
<reference evidence="2 3" key="2">
    <citation type="submission" date="2016-08" db="EMBL/GenBank/DDBJ databases">
        <title>Pervasive Adenine N6-methylation of Active Genes in Fungi.</title>
        <authorList>
            <consortium name="DOE Joint Genome Institute"/>
            <person name="Mondo S.J."/>
            <person name="Dannebaum R.O."/>
            <person name="Kuo R.C."/>
            <person name="Labutti K."/>
            <person name="Haridas S."/>
            <person name="Kuo A."/>
            <person name="Salamov A."/>
            <person name="Ahrendt S.R."/>
            <person name="Lipzen A."/>
            <person name="Sullivan W."/>
            <person name="Andreopoulos W.B."/>
            <person name="Clum A."/>
            <person name="Lindquist E."/>
            <person name="Daum C."/>
            <person name="Ramamoorthy G.K."/>
            <person name="Gryganskyi A."/>
            <person name="Culley D."/>
            <person name="Magnuson J.K."/>
            <person name="James T.Y."/>
            <person name="O'Malley M.A."/>
            <person name="Stajich J.E."/>
            <person name="Spatafora J.W."/>
            <person name="Visel A."/>
            <person name="Grigoriev I.V."/>
        </authorList>
    </citation>
    <scope>NUCLEOTIDE SEQUENCE [LARGE SCALE GENOMIC DNA]</scope>
    <source>
        <strain evidence="3">finn</strain>
    </source>
</reference>
<keyword evidence="3" id="KW-1185">Reference proteome</keyword>
<accession>A0A1Y1V0G2</accession>
<dbReference type="OrthoDB" id="2158608at2759"/>
<dbReference type="EMBL" id="MCFH01000044">
    <property type="protein sequence ID" value="ORX44636.1"/>
    <property type="molecule type" value="Genomic_DNA"/>
</dbReference>
<comment type="caution">
    <text evidence="2">The sequence shown here is derived from an EMBL/GenBank/DDBJ whole genome shotgun (WGS) entry which is preliminary data.</text>
</comment>
<feature type="region of interest" description="Disordered" evidence="1">
    <location>
        <begin position="385"/>
        <end position="413"/>
    </location>
</feature>
<proteinExistence type="predicted"/>
<protein>
    <submittedName>
        <fullName evidence="2">Uncharacterized protein</fullName>
    </submittedName>
</protein>
<name>A0A1Y1V0G2_9FUNG</name>
<dbReference type="AlphaFoldDB" id="A0A1Y1V0G2"/>
<organism evidence="2 3">
    <name type="scientific">Piromyces finnis</name>
    <dbReference type="NCBI Taxonomy" id="1754191"/>
    <lineage>
        <taxon>Eukaryota</taxon>
        <taxon>Fungi</taxon>
        <taxon>Fungi incertae sedis</taxon>
        <taxon>Chytridiomycota</taxon>
        <taxon>Chytridiomycota incertae sedis</taxon>
        <taxon>Neocallimastigomycetes</taxon>
        <taxon>Neocallimastigales</taxon>
        <taxon>Neocallimastigaceae</taxon>
        <taxon>Piromyces</taxon>
    </lineage>
</organism>
<feature type="region of interest" description="Disordered" evidence="1">
    <location>
        <begin position="109"/>
        <end position="137"/>
    </location>
</feature>